<organism evidence="2 3">
    <name type="scientific">Edhazardia aedis (strain USNM 41457)</name>
    <name type="common">Microsporidian parasite</name>
    <dbReference type="NCBI Taxonomy" id="1003232"/>
    <lineage>
        <taxon>Eukaryota</taxon>
        <taxon>Fungi</taxon>
        <taxon>Fungi incertae sedis</taxon>
        <taxon>Microsporidia</taxon>
        <taxon>Edhazardia</taxon>
    </lineage>
</organism>
<sequence length="614" mass="71250">MEKNSRKQFINDLDELMSPENVNSFLIYITENKKLFDTSLNKVVQFMLYKYEDERELLSKLKILLLANKNDQFEKNKKKAKHSLSSDNSEKKNHENFKSSFSKVSMTKNTESDNSCDESTKEIYSDEAISSDEDLVFYKTGTDPVLEEIICNILTLKGLKNIENIYESLLSVYEREEAIYKIIVHYFFRKAHFNNSNAVIKDLCERFCELWGCVLSDDSNSSETDVLSNSNMSEDIQKEKEKNCSGNTGKKKNVLSENIDDNAVNSEQKMSKTNKSEFDAEIESKKTKVISVLNSKDNNDEKIKNMTDVEEKNVAESTNIADTPTGCVVSNKASDFTTEITKNIESEDSDTLRKLDQAIIMQMKGIKYAKKLQSDEYKITIGKKYIDLIQIISKKYPITDLSILYQFCKIDQIYFDYNSDQEKKKEKQIQKLSIKNLNDSKKDKSVSKFNTVKSPKLCKVFFLNVFIEPGSESQFFKVFCSYLKKNTYLINSIYYLQSYCTRNSLKMKWEKIFKIIAKDSDLCLNSLDAKEVPANVVFKSVLKADNPFRYYKFLKRIIACEFDNNLIEKFLAKVVKKTKIKPLFKNARNDTFIVNLLENRLKTLKDEFKKKSED</sequence>
<dbReference type="InParanoid" id="J8ZXI8"/>
<feature type="region of interest" description="Disordered" evidence="1">
    <location>
        <begin position="76"/>
        <end position="96"/>
    </location>
</feature>
<reference evidence="2 3" key="1">
    <citation type="submission" date="2011-08" db="EMBL/GenBank/DDBJ databases">
        <authorList>
            <person name="Liu Z.J."/>
            <person name="Shi F.L."/>
            <person name="Lu J.Q."/>
            <person name="Li M."/>
            <person name="Wang Z.L."/>
        </authorList>
    </citation>
    <scope>NUCLEOTIDE SEQUENCE [LARGE SCALE GENOMIC DNA]</scope>
    <source>
        <strain evidence="2 3">USNM 41457</strain>
    </source>
</reference>
<evidence type="ECO:0000256" key="1">
    <source>
        <dbReference type="SAM" id="MobiDB-lite"/>
    </source>
</evidence>
<feature type="non-terminal residue" evidence="2">
    <location>
        <position position="1"/>
    </location>
</feature>
<feature type="region of interest" description="Disordered" evidence="1">
    <location>
        <begin position="219"/>
        <end position="277"/>
    </location>
</feature>
<feature type="compositionally biased region" description="Polar residues" evidence="1">
    <location>
        <begin position="219"/>
        <end position="234"/>
    </location>
</feature>
<evidence type="ECO:0000313" key="2">
    <source>
        <dbReference type="EMBL" id="EJW04403.1"/>
    </source>
</evidence>
<reference evidence="3" key="2">
    <citation type="submission" date="2015-07" db="EMBL/GenBank/DDBJ databases">
        <title>Contrasting host-pathogen interactions and genome evolution in two generalist and specialist microsporidian pathogens of mosquitoes.</title>
        <authorList>
            <consortium name="The Broad Institute Genomics Platform"/>
            <consortium name="The Broad Institute Genome Sequencing Center for Infectious Disease"/>
            <person name="Cuomo C.A."/>
            <person name="Sanscrainte N.D."/>
            <person name="Goldberg J.M."/>
            <person name="Heiman D."/>
            <person name="Young S."/>
            <person name="Zeng Q."/>
            <person name="Becnel J.J."/>
            <person name="Birren B.W."/>
        </authorList>
    </citation>
    <scope>NUCLEOTIDE SEQUENCE [LARGE SCALE GENOMIC DNA]</scope>
    <source>
        <strain evidence="3">USNM 41457</strain>
    </source>
</reference>
<dbReference type="EMBL" id="AFBI03000019">
    <property type="protein sequence ID" value="EJW04403.1"/>
    <property type="molecule type" value="Genomic_DNA"/>
</dbReference>
<dbReference type="Proteomes" id="UP000003163">
    <property type="component" value="Unassembled WGS sequence"/>
</dbReference>
<gene>
    <name evidence="2" type="ORF">EDEG_01367</name>
</gene>
<proteinExistence type="predicted"/>
<name>J8ZXI8_EDHAE</name>
<dbReference type="AlphaFoldDB" id="J8ZXI8"/>
<dbReference type="VEuPathDB" id="MicrosporidiaDB:EDEG_01367"/>
<protein>
    <submittedName>
        <fullName evidence="2">Uncharacterized protein</fullName>
    </submittedName>
</protein>
<feature type="compositionally biased region" description="Polar residues" evidence="1">
    <location>
        <begin position="263"/>
        <end position="273"/>
    </location>
</feature>
<comment type="caution">
    <text evidence="2">The sequence shown here is derived from an EMBL/GenBank/DDBJ whole genome shotgun (WGS) entry which is preliminary data.</text>
</comment>
<accession>J8ZXI8</accession>
<keyword evidence="3" id="KW-1185">Reference proteome</keyword>
<dbReference type="HOGENOM" id="CLU_444823_0_0_1"/>
<evidence type="ECO:0000313" key="3">
    <source>
        <dbReference type="Proteomes" id="UP000003163"/>
    </source>
</evidence>